<accession>A0A6V7XKH4</accession>
<sequence length="41" mass="4807">MKHFLKVILKLDERELKHYSLLESGQSTRNCTVIISSSNWT</sequence>
<reference evidence="1 2" key="1">
    <citation type="submission" date="2020-08" db="EMBL/GenBank/DDBJ databases">
        <authorList>
            <person name="Koutsovoulos G."/>
            <person name="Danchin GJ E."/>
        </authorList>
    </citation>
    <scope>NUCLEOTIDE SEQUENCE [LARGE SCALE GENOMIC DNA]</scope>
</reference>
<name>A0A6V7XKH4_MELEN</name>
<dbReference type="Proteomes" id="UP000580250">
    <property type="component" value="Unassembled WGS sequence"/>
</dbReference>
<proteinExistence type="predicted"/>
<protein>
    <submittedName>
        <fullName evidence="1">Uncharacterized protein</fullName>
    </submittedName>
</protein>
<dbReference type="AlphaFoldDB" id="A0A6V7XKH4"/>
<evidence type="ECO:0000313" key="1">
    <source>
        <dbReference type="EMBL" id="CAD2199844.1"/>
    </source>
</evidence>
<organism evidence="1 2">
    <name type="scientific">Meloidogyne enterolobii</name>
    <name type="common">Root-knot nematode worm</name>
    <name type="synonym">Meloidogyne mayaguensis</name>
    <dbReference type="NCBI Taxonomy" id="390850"/>
    <lineage>
        <taxon>Eukaryota</taxon>
        <taxon>Metazoa</taxon>
        <taxon>Ecdysozoa</taxon>
        <taxon>Nematoda</taxon>
        <taxon>Chromadorea</taxon>
        <taxon>Rhabditida</taxon>
        <taxon>Tylenchina</taxon>
        <taxon>Tylenchomorpha</taxon>
        <taxon>Tylenchoidea</taxon>
        <taxon>Meloidogynidae</taxon>
        <taxon>Meloidogyninae</taxon>
        <taxon>Meloidogyne</taxon>
    </lineage>
</organism>
<dbReference type="EMBL" id="CAJEWN010001756">
    <property type="protein sequence ID" value="CAD2199844.1"/>
    <property type="molecule type" value="Genomic_DNA"/>
</dbReference>
<gene>
    <name evidence="1" type="ORF">MENT_LOCUS53268</name>
</gene>
<comment type="caution">
    <text evidence="1">The sequence shown here is derived from an EMBL/GenBank/DDBJ whole genome shotgun (WGS) entry which is preliminary data.</text>
</comment>
<evidence type="ECO:0000313" key="2">
    <source>
        <dbReference type="Proteomes" id="UP000580250"/>
    </source>
</evidence>